<evidence type="ECO:0000256" key="1">
    <source>
        <dbReference type="SAM" id="MobiDB-lite"/>
    </source>
</evidence>
<dbReference type="Proteomes" id="UP000707071">
    <property type="component" value="Unassembled WGS sequence"/>
</dbReference>
<sequence length="234" mass="26403">MRKRGSDDSFSTTCINLTPSQVEDAEVQARRQQKQRQESEQEAETPGSGSGWSGEEETILFQCKRANMSWKSISALLPGRTIISCRDHYKRQCKLGPAWPQERQNEFCKQYESLKSSMWANIGEELNMPWEVAEGMHWRLGKAGMAERASLPLSSQTAVEVVPPRARNAEVHQHRDQEHDPIQQSSRPPHLSPSQSELAPMTYEGQPGSSATLPSFAEITAGVEMLWRPPQRET</sequence>
<evidence type="ECO:0000313" key="3">
    <source>
        <dbReference type="EMBL" id="KAG6285783.1"/>
    </source>
</evidence>
<feature type="region of interest" description="Disordered" evidence="1">
    <location>
        <begin position="1"/>
        <end position="54"/>
    </location>
</feature>
<dbReference type="SMART" id="SM00717">
    <property type="entry name" value="SANT"/>
    <property type="match status" value="1"/>
</dbReference>
<accession>A0A9P7QEV2</accession>
<feature type="compositionally biased region" description="Polar residues" evidence="1">
    <location>
        <begin position="8"/>
        <end position="21"/>
    </location>
</feature>
<keyword evidence="4" id="KW-1185">Reference proteome</keyword>
<dbReference type="AlphaFoldDB" id="A0A9P7QEV2"/>
<protein>
    <recommendedName>
        <fullName evidence="2">Myb-like domain-containing protein</fullName>
    </recommendedName>
</protein>
<gene>
    <name evidence="3" type="ORF">E4U09_007056</name>
</gene>
<dbReference type="SUPFAM" id="SSF46689">
    <property type="entry name" value="Homeodomain-like"/>
    <property type="match status" value="1"/>
</dbReference>
<feature type="region of interest" description="Disordered" evidence="1">
    <location>
        <begin position="169"/>
        <end position="215"/>
    </location>
</feature>
<dbReference type="InterPro" id="IPR009057">
    <property type="entry name" value="Homeodomain-like_sf"/>
</dbReference>
<feature type="compositionally biased region" description="Basic and acidic residues" evidence="1">
    <location>
        <begin position="169"/>
        <end position="181"/>
    </location>
</feature>
<dbReference type="PROSITE" id="PS50090">
    <property type="entry name" value="MYB_LIKE"/>
    <property type="match status" value="1"/>
</dbReference>
<feature type="compositionally biased region" description="Polar residues" evidence="1">
    <location>
        <begin position="182"/>
        <end position="197"/>
    </location>
</feature>
<proteinExistence type="predicted"/>
<dbReference type="EMBL" id="SRRH01000689">
    <property type="protein sequence ID" value="KAG6285783.1"/>
    <property type="molecule type" value="Genomic_DNA"/>
</dbReference>
<feature type="domain" description="Myb-like" evidence="2">
    <location>
        <begin position="52"/>
        <end position="93"/>
    </location>
</feature>
<comment type="caution">
    <text evidence="3">The sequence shown here is derived from an EMBL/GenBank/DDBJ whole genome shotgun (WGS) entry which is preliminary data.</text>
</comment>
<organism evidence="3 4">
    <name type="scientific">Claviceps aff. purpurea</name>
    <dbReference type="NCBI Taxonomy" id="1967640"/>
    <lineage>
        <taxon>Eukaryota</taxon>
        <taxon>Fungi</taxon>
        <taxon>Dikarya</taxon>
        <taxon>Ascomycota</taxon>
        <taxon>Pezizomycotina</taxon>
        <taxon>Sordariomycetes</taxon>
        <taxon>Hypocreomycetidae</taxon>
        <taxon>Hypocreales</taxon>
        <taxon>Clavicipitaceae</taxon>
        <taxon>Claviceps</taxon>
    </lineage>
</organism>
<evidence type="ECO:0000313" key="4">
    <source>
        <dbReference type="Proteomes" id="UP000707071"/>
    </source>
</evidence>
<name>A0A9P7QEV2_9HYPO</name>
<dbReference type="Gene3D" id="1.10.10.60">
    <property type="entry name" value="Homeodomain-like"/>
    <property type="match status" value="1"/>
</dbReference>
<reference evidence="3 4" key="1">
    <citation type="journal article" date="2020" name="bioRxiv">
        <title>Whole genome comparisons of ergot fungi reveals the divergence and evolution of species within the genus Claviceps are the result of varying mechanisms driving genome evolution and host range expansion.</title>
        <authorList>
            <person name="Wyka S.A."/>
            <person name="Mondo S.J."/>
            <person name="Liu M."/>
            <person name="Dettman J."/>
            <person name="Nalam V."/>
            <person name="Broders K.D."/>
        </authorList>
    </citation>
    <scope>NUCLEOTIDE SEQUENCE [LARGE SCALE GENOMIC DNA]</scope>
    <source>
        <strain evidence="3 4">Clav52</strain>
    </source>
</reference>
<evidence type="ECO:0000259" key="2">
    <source>
        <dbReference type="PROSITE" id="PS50090"/>
    </source>
</evidence>
<dbReference type="InterPro" id="IPR001005">
    <property type="entry name" value="SANT/Myb"/>
</dbReference>
<dbReference type="CDD" id="cd00167">
    <property type="entry name" value="SANT"/>
    <property type="match status" value="1"/>
</dbReference>